<dbReference type="InterPro" id="IPR053242">
    <property type="entry name" value="PAM2-like_domain"/>
</dbReference>
<evidence type="ECO:0000313" key="2">
    <source>
        <dbReference type="EMBL" id="AQK91343.1"/>
    </source>
</evidence>
<dbReference type="PANTHER" id="PTHR46651:SF1">
    <property type="entry name" value="SMALL MUTS RELATED FAMILY PROTEIN"/>
    <property type="match status" value="1"/>
</dbReference>
<sequence length="388" mass="41447">MDDDIDSSCSTPFASAPSSPGRPHAIGGGSGGGGYFFSAPASPIHHLLSTSCSASATPSTGGRGCVGDAEFEFGRPGGPMISADELFHNGQIRPLTLPPLPDLDPGSDDDEDCDRAPTRGHDLTPRSASVHRRARSMSPLRSASPRLKLINALVPAPDLSPALDATGEAAPPVTASPRSESRGEARDFARVRNTCFEQYSSSTKQSSGNKFQSISSGRVAPWLETGDAVASMYSESRGEARDFARVQNTCFEQARQAYLVGNKALAKELSMKGQAYNVQMKAAHEKAREAIYRQRNPVSSQRGGDHLIDLHGLHVNEAIHILKGELTALKSVGRAAGERMQVMVCIGTGHHTKGSRTARLPIAVEQFLLDKGLQYMQPQAGLLRVMVY</sequence>
<dbReference type="InterPro" id="IPR013899">
    <property type="entry name" value="DUF1771"/>
</dbReference>
<feature type="region of interest" description="Disordered" evidence="1">
    <location>
        <begin position="92"/>
        <end position="140"/>
    </location>
</feature>
<feature type="region of interest" description="Disordered" evidence="1">
    <location>
        <begin position="1"/>
        <end position="31"/>
    </location>
</feature>
<dbReference type="ExpressionAtlas" id="A0A1D6FHR2">
    <property type="expression patterns" value="baseline and differential"/>
</dbReference>
<organism evidence="2">
    <name type="scientific">Zea mays</name>
    <name type="common">Maize</name>
    <dbReference type="NCBI Taxonomy" id="4577"/>
    <lineage>
        <taxon>Eukaryota</taxon>
        <taxon>Viridiplantae</taxon>
        <taxon>Streptophyta</taxon>
        <taxon>Embryophyta</taxon>
        <taxon>Tracheophyta</taxon>
        <taxon>Spermatophyta</taxon>
        <taxon>Magnoliopsida</taxon>
        <taxon>Liliopsida</taxon>
        <taxon>Poales</taxon>
        <taxon>Poaceae</taxon>
        <taxon>PACMAD clade</taxon>
        <taxon>Panicoideae</taxon>
        <taxon>Andropogonodae</taxon>
        <taxon>Andropogoneae</taxon>
        <taxon>Tripsacinae</taxon>
        <taxon>Zea</taxon>
    </lineage>
</organism>
<evidence type="ECO:0000256" key="1">
    <source>
        <dbReference type="SAM" id="MobiDB-lite"/>
    </source>
</evidence>
<dbReference type="SMR" id="A0A1D6FHR2"/>
<dbReference type="SMART" id="SM01162">
    <property type="entry name" value="DUF1771"/>
    <property type="match status" value="1"/>
</dbReference>
<dbReference type="PROSITE" id="PS50828">
    <property type="entry name" value="SMR"/>
    <property type="match status" value="1"/>
</dbReference>
<proteinExistence type="predicted"/>
<name>A0A1D6FHR2_MAIZE</name>
<feature type="region of interest" description="Disordered" evidence="1">
    <location>
        <begin position="162"/>
        <end position="185"/>
    </location>
</feature>
<dbReference type="PaxDb" id="4577-GRMZM2G010061_P01"/>
<dbReference type="Gene3D" id="3.30.1370.110">
    <property type="match status" value="1"/>
</dbReference>
<dbReference type="PANTHER" id="PTHR46651">
    <property type="entry name" value="POLYADENYLATE-BINDING PROTEIN-INTERACTING PROTEIN 7"/>
    <property type="match status" value="1"/>
</dbReference>
<dbReference type="eggNOG" id="KOG2401">
    <property type="taxonomic scope" value="Eukaryota"/>
</dbReference>
<dbReference type="AlphaFoldDB" id="A0A1D6FHR2"/>
<dbReference type="SUPFAM" id="SSF160443">
    <property type="entry name" value="SMR domain-like"/>
    <property type="match status" value="1"/>
</dbReference>
<protein>
    <submittedName>
        <fullName evidence="2">CTC-interacting domain 7</fullName>
    </submittedName>
</protein>
<dbReference type="Pfam" id="PF08590">
    <property type="entry name" value="DUF1771"/>
    <property type="match status" value="1"/>
</dbReference>
<gene>
    <name evidence="2" type="ORF">ZEAMMB73_Zm00001d009115</name>
</gene>
<dbReference type="InterPro" id="IPR002625">
    <property type="entry name" value="Smr_dom"/>
</dbReference>
<feature type="compositionally biased region" description="Polar residues" evidence="1">
    <location>
        <begin position="7"/>
        <end position="18"/>
    </location>
</feature>
<dbReference type="STRING" id="4577.A0A1D6FHR2"/>
<dbReference type="InParanoid" id="A0A1D6FHR2"/>
<reference evidence="2" key="1">
    <citation type="submission" date="2015-12" db="EMBL/GenBank/DDBJ databases">
        <title>Update maize B73 reference genome by single molecule sequencing technologies.</title>
        <authorList>
            <consortium name="Maize Genome Sequencing Project"/>
            <person name="Ware D."/>
        </authorList>
    </citation>
    <scope>NUCLEOTIDE SEQUENCE</scope>
    <source>
        <tissue evidence="2">Seedling</tissue>
    </source>
</reference>
<dbReference type="EMBL" id="CM000784">
    <property type="protein sequence ID" value="AQK91343.1"/>
    <property type="molecule type" value="Genomic_DNA"/>
</dbReference>
<accession>A0A1D6FHR2</accession>
<dbReference type="InterPro" id="IPR036063">
    <property type="entry name" value="Smr_dom_sf"/>
</dbReference>
<feature type="compositionally biased region" description="Basic and acidic residues" evidence="1">
    <location>
        <begin position="114"/>
        <end position="124"/>
    </location>
</feature>
<dbReference type="SMART" id="SM00463">
    <property type="entry name" value="SMR"/>
    <property type="match status" value="1"/>
</dbReference>